<gene>
    <name evidence="1" type="ORF">BDV39DRAFT_198254</name>
</gene>
<dbReference type="Proteomes" id="UP000325945">
    <property type="component" value="Unassembled WGS sequence"/>
</dbReference>
<accession>A0A5N6WIN3</accession>
<proteinExistence type="predicted"/>
<organism evidence="1 2">
    <name type="scientific">Aspergillus sergii</name>
    <dbReference type="NCBI Taxonomy" id="1034303"/>
    <lineage>
        <taxon>Eukaryota</taxon>
        <taxon>Fungi</taxon>
        <taxon>Dikarya</taxon>
        <taxon>Ascomycota</taxon>
        <taxon>Pezizomycotina</taxon>
        <taxon>Eurotiomycetes</taxon>
        <taxon>Eurotiomycetidae</taxon>
        <taxon>Eurotiales</taxon>
        <taxon>Aspergillaceae</taxon>
        <taxon>Aspergillus</taxon>
        <taxon>Aspergillus subgen. Circumdati</taxon>
    </lineage>
</organism>
<dbReference type="AlphaFoldDB" id="A0A5N6WIN3"/>
<reference evidence="2" key="1">
    <citation type="submission" date="2019-04" db="EMBL/GenBank/DDBJ databases">
        <title>Friends and foes A comparative genomics studyof 23 Aspergillus species from section Flavi.</title>
        <authorList>
            <consortium name="DOE Joint Genome Institute"/>
            <person name="Kjaerbolling I."/>
            <person name="Vesth T."/>
            <person name="Frisvad J.C."/>
            <person name="Nybo J.L."/>
            <person name="Theobald S."/>
            <person name="Kildgaard S."/>
            <person name="Isbrandt T."/>
            <person name="Kuo A."/>
            <person name="Sato A."/>
            <person name="Lyhne E.K."/>
            <person name="Kogle M.E."/>
            <person name="Wiebenga A."/>
            <person name="Kun R.S."/>
            <person name="Lubbers R.J."/>
            <person name="Makela M.R."/>
            <person name="Barry K."/>
            <person name="Chovatia M."/>
            <person name="Clum A."/>
            <person name="Daum C."/>
            <person name="Haridas S."/>
            <person name="He G."/>
            <person name="LaButti K."/>
            <person name="Lipzen A."/>
            <person name="Mondo S."/>
            <person name="Riley R."/>
            <person name="Salamov A."/>
            <person name="Simmons B.A."/>
            <person name="Magnuson J.K."/>
            <person name="Henrissat B."/>
            <person name="Mortensen U.H."/>
            <person name="Larsen T.O."/>
            <person name="Devries R.P."/>
            <person name="Grigoriev I.V."/>
            <person name="Machida M."/>
            <person name="Baker S.E."/>
            <person name="Andersen M.R."/>
        </authorList>
    </citation>
    <scope>NUCLEOTIDE SEQUENCE [LARGE SCALE GENOMIC DNA]</scope>
    <source>
        <strain evidence="2">CBS 130017</strain>
    </source>
</reference>
<sequence>MTFSFSLTPPYMFSLSLSLFLCVHIELLGLRHLLSCMLIPIDNSFTKPVEERNTYPYELTVATVSPTSGDGQWCLVSGATLYSLRLTLRGESGVRIVYGNECIDMETEISNAR</sequence>
<name>A0A5N6WIN3_9EURO</name>
<evidence type="ECO:0000313" key="2">
    <source>
        <dbReference type="Proteomes" id="UP000325945"/>
    </source>
</evidence>
<dbReference type="EMBL" id="ML741902">
    <property type="protein sequence ID" value="KAE8320707.1"/>
    <property type="molecule type" value="Genomic_DNA"/>
</dbReference>
<evidence type="ECO:0000313" key="1">
    <source>
        <dbReference type="EMBL" id="KAE8320707.1"/>
    </source>
</evidence>
<keyword evidence="2" id="KW-1185">Reference proteome</keyword>
<protein>
    <submittedName>
        <fullName evidence="1">Uncharacterized protein</fullName>
    </submittedName>
</protein>